<feature type="transmembrane region" description="Helical" evidence="10">
    <location>
        <begin position="447"/>
        <end position="473"/>
    </location>
</feature>
<protein>
    <submittedName>
        <fullName evidence="12">P-loop-containing nucleoside triphosphate hydrolase</fullName>
    </submittedName>
</protein>
<feature type="transmembrane region" description="Helical" evidence="10">
    <location>
        <begin position="365"/>
        <end position="384"/>
    </location>
</feature>
<dbReference type="PROSITE" id="PS00211">
    <property type="entry name" value="ABC_TRANSPORTER_1"/>
    <property type="match status" value="2"/>
</dbReference>
<dbReference type="GO" id="GO:0016020">
    <property type="term" value="C:membrane"/>
    <property type="evidence" value="ECO:0007669"/>
    <property type="project" value="UniProtKB-SubCell"/>
</dbReference>
<dbReference type="GO" id="GO:0005319">
    <property type="term" value="F:lipid transporter activity"/>
    <property type="evidence" value="ECO:0007669"/>
    <property type="project" value="TreeGrafter"/>
</dbReference>
<dbReference type="PANTHER" id="PTHR19229">
    <property type="entry name" value="ATP-BINDING CASSETTE TRANSPORTER SUBFAMILY A ABCA"/>
    <property type="match status" value="1"/>
</dbReference>
<dbReference type="GO" id="GO:0005524">
    <property type="term" value="F:ATP binding"/>
    <property type="evidence" value="ECO:0007669"/>
    <property type="project" value="UniProtKB-KW"/>
</dbReference>
<keyword evidence="5" id="KW-0547">Nucleotide-binding</keyword>
<dbReference type="SUPFAM" id="SSF52540">
    <property type="entry name" value="P-loop containing nucleoside triphosphate hydrolases"/>
    <property type="match status" value="2"/>
</dbReference>
<feature type="compositionally biased region" description="Acidic residues" evidence="9">
    <location>
        <begin position="1"/>
        <end position="11"/>
    </location>
</feature>
<dbReference type="FunFam" id="3.40.50.300:FF:000335">
    <property type="entry name" value="ATP binding cassette subfamily A member 5"/>
    <property type="match status" value="1"/>
</dbReference>
<organism evidence="12 13">
    <name type="scientific">Chloropicon primus</name>
    <dbReference type="NCBI Taxonomy" id="1764295"/>
    <lineage>
        <taxon>Eukaryota</taxon>
        <taxon>Viridiplantae</taxon>
        <taxon>Chlorophyta</taxon>
        <taxon>Chloropicophyceae</taxon>
        <taxon>Chloropicales</taxon>
        <taxon>Chloropicaceae</taxon>
        <taxon>Chloropicon</taxon>
    </lineage>
</organism>
<accession>A0A5B8MIZ0</accession>
<feature type="region of interest" description="Disordered" evidence="9">
    <location>
        <begin position="979"/>
        <end position="1012"/>
    </location>
</feature>
<keyword evidence="6" id="KW-0067">ATP-binding</keyword>
<dbReference type="Proteomes" id="UP000316726">
    <property type="component" value="Chromosome 4"/>
</dbReference>
<evidence type="ECO:0000256" key="10">
    <source>
        <dbReference type="SAM" id="Phobius"/>
    </source>
</evidence>
<gene>
    <name evidence="12" type="ORF">A3770_04p28870</name>
</gene>
<dbReference type="Pfam" id="PF00005">
    <property type="entry name" value="ABC_tran"/>
    <property type="match status" value="2"/>
</dbReference>
<evidence type="ECO:0000256" key="7">
    <source>
        <dbReference type="ARBA" id="ARBA00022989"/>
    </source>
</evidence>
<dbReference type="Pfam" id="PF12698">
    <property type="entry name" value="ABC2_membrane_3"/>
    <property type="match status" value="2"/>
</dbReference>
<feature type="transmembrane region" description="Helical" evidence="10">
    <location>
        <begin position="391"/>
        <end position="409"/>
    </location>
</feature>
<dbReference type="SMART" id="SM00382">
    <property type="entry name" value="AAA"/>
    <property type="match status" value="2"/>
</dbReference>
<dbReference type="FunFam" id="3.40.50.300:FF:000665">
    <property type="entry name" value="ABC transporter A family member 2"/>
    <property type="match status" value="1"/>
</dbReference>
<feature type="domain" description="ABC transporter" evidence="11">
    <location>
        <begin position="1630"/>
        <end position="1857"/>
    </location>
</feature>
<keyword evidence="13" id="KW-1185">Reference proteome</keyword>
<dbReference type="InterPro" id="IPR013525">
    <property type="entry name" value="ABC2_TM"/>
</dbReference>
<comment type="similarity">
    <text evidence="2">Belongs to the ABC transporter superfamily. ABCA family. CPR flippase (TC 3.A.1.211) subfamily.</text>
</comment>
<feature type="transmembrane region" description="Helical" evidence="10">
    <location>
        <begin position="1426"/>
        <end position="1445"/>
    </location>
</feature>
<feature type="compositionally biased region" description="Acidic residues" evidence="9">
    <location>
        <begin position="983"/>
        <end position="1000"/>
    </location>
</feature>
<feature type="region of interest" description="Disordered" evidence="9">
    <location>
        <begin position="76"/>
        <end position="97"/>
    </location>
</feature>
<dbReference type="OrthoDB" id="10255969at2759"/>
<dbReference type="Gene3D" id="3.40.50.300">
    <property type="entry name" value="P-loop containing nucleotide triphosphate hydrolases"/>
    <property type="match status" value="2"/>
</dbReference>
<feature type="transmembrane region" description="Helical" evidence="10">
    <location>
        <begin position="329"/>
        <end position="353"/>
    </location>
</feature>
<keyword evidence="7 10" id="KW-1133">Transmembrane helix</keyword>
<keyword evidence="8 10" id="KW-0472">Membrane</keyword>
<name>A0A5B8MIZ0_9CHLO</name>
<evidence type="ECO:0000256" key="1">
    <source>
        <dbReference type="ARBA" id="ARBA00004141"/>
    </source>
</evidence>
<dbReference type="GO" id="GO:0016887">
    <property type="term" value="F:ATP hydrolysis activity"/>
    <property type="evidence" value="ECO:0007669"/>
    <property type="project" value="InterPro"/>
</dbReference>
<sequence length="1989" mass="219660">MDEGGFEDVEIEAAASAPPRPRVGASSRRWNQFKAVGRKNLVLVRRHWLGSTASQLVAPVVVMLILRVMQAIGNSSLSKADPDPASSRIADLPSCRRGQGSGARGGCHTLLYAPAGVPWVDEVMEIVRVQNGLGVEEVGPVPNLVASRGGRAGGAPAWLEPKWCMDDYNTSLPCDVGGLGNTSTAAAGFPVELPDAACSSQYLADGHKVFPCAKMEDGERITRYMIENPGKAQNIVVFPAGYLGMGDQAAAEFPFGYELYYNQSLARFPVRENDHVLEAKRALDQAILSFSKRKNREEGEASLSGSDHPAVFNISWSPFPRPEPRLKGFSAVAVGGGYWFYLPPMIIFFTTLVDIVREKENGSRLMVSVMGLPVVVNWLVWFLQGSVFSQLSSLILIVSGLACNFDLFWNANFFVLFLMFSFFGTAMTSASQLLATLMSSVKAAQTVGYAIILVGFVFQVILGSGYGSLIYLLQSTSLPAWVTPIRYALHLYPPYLLSMMYYTVSKKSASIVNIQEATVTTGEGFSFGDLFVQPDINNTRLFGSIDVDVPAPVFCLVLLLVDTIIFGLLATYFEHVVPTGNGILHHPLFFLKPQYWFPKRRRGSHAKLEDHKDFTDVVDMLGDFENKDVIDEAVRVNEKSNHFAEDDSVILVNMLTKTYGSCLGRCARRPPKKAVDRLSVQLEKDSVFCLLGHNGAGKSTTMNVLTGIISSSSGFVSICGHNLKEDLQEVQNLIGVSPQFDCLWGELTALEHLRIYAAVKGIEPGQVESEADYCLKYVDLMDVADKPTQTYSGGMKRRLSLAIALIGDPKAIFLDEPTTGMDPVHKQEAWSMIQKMKKDRIVVLTTHSMEEADCLGDRIGIMGSGRLQCVGTSLHLKNAYGSGYRLRVFAPVKKHAVKLGEEILSKVPQSKLLRSNAGSMVFMVPFDSVDNLPAVMNLFEQQYSDQILEWSISHTTLEEVFLQVTNGCGFGMDFEGTEHMSEDLSDSEGESGPGDDDADLDSGGRSNDRLDPPEHAFEIELPQKAEDNTRKRLCSHTSAASLYGLVAKQAVLQRRQTFQLLCQVGTPLVIMLMLSFLQVLIKIEGDNLADEGSSRVLVKSIPYSLSSGFGLPFDSAQAFTNGSESLPVQMKGKYCLQHFSFYDGAGNVGALNEKGEKSGLLSHIPQHQCYLDYGEGERISAPFFESKATEEDMVASLYGDLNELNAFNMSELSVEPHPSYLLPDGTVSFKGVDPAKSFIGYSLSANDNFLLAYHRPNGITRARLLEETSASFQNTGFAVLGNQGRAYVMEMVNRAFMRSVLKSHDYYYQLLQRFPSFVKFVVGAESVLYNMPQYEESKLTNIVQIFGSFLYPIALVLQLPLYMYVSVMEKENKLRQCQLNHGMSLGLYHTSSFLFNMLMYTCIVLFMVIVGNIVNLSFFSETDQTLLFVFFFGWGLSMVAFAIFLASFINTSRIATVVGYSVVLFGTGLGIMLSQGVYGDNPTRSEMPRMPAALNLAPQFAMIRSVYLMNWSCAMKGHCISGLGSGGNRELETCIGFMYLDFILYCLVGFYLDKVLPKPNEPSSDWLFFLPRRWRKRRRGKITPINSMVEILSQTEFSDSHCTAKQDAVDEDVLEEERRASVSPPDQHELVIQNLTKEFGDKVAVQNMGLVVNKSECFGLLGENGAGKTTLINMLSCSMAPTRGTAHVAGFDVRHQSEDIQKLLGICPQFDVLWGDLTVKEHMLLFLRLKKASTAKEKVEGILNEVGLLSFQHKLVKELSGGMKRRLSVAVALAGDSRVILLDEVTTGLDPFSRRQLWNILKKCQNKRAMVLTTHSMDEAELLCTRLGIMVNGRLQCVGTSDHLKEKFGRGYILLLNFSQDNKGRVLSFLTQKFGLLSHSAFSPRAYVVSSRQGTEIVKDFPGQLMVRIPVHKTMDALSQPGSSTSAGFRMSSIFSVMVQQGEAHGISDWAVSQVGLNEVFQSVLERAKAKPLSFQETEGRETPSGPPT</sequence>
<evidence type="ECO:0000313" key="13">
    <source>
        <dbReference type="Proteomes" id="UP000316726"/>
    </source>
</evidence>
<evidence type="ECO:0000256" key="6">
    <source>
        <dbReference type="ARBA" id="ARBA00022840"/>
    </source>
</evidence>
<feature type="transmembrane region" description="Helical" evidence="10">
    <location>
        <begin position="415"/>
        <end position="435"/>
    </location>
</feature>
<evidence type="ECO:0000256" key="9">
    <source>
        <dbReference type="SAM" id="MobiDB-lite"/>
    </source>
</evidence>
<evidence type="ECO:0000256" key="2">
    <source>
        <dbReference type="ARBA" id="ARBA00008526"/>
    </source>
</evidence>
<proteinExistence type="inferred from homology"/>
<feature type="transmembrane region" description="Helical" evidence="10">
    <location>
        <begin position="1393"/>
        <end position="1414"/>
    </location>
</feature>
<reference evidence="12 13" key="1">
    <citation type="submission" date="2018-07" db="EMBL/GenBank/DDBJ databases">
        <title>The complete nuclear genome of the prasinophyte Chloropicon primus (CCMP1205).</title>
        <authorList>
            <person name="Pombert J.-F."/>
            <person name="Otis C."/>
            <person name="Turmel M."/>
            <person name="Lemieux C."/>
        </authorList>
    </citation>
    <scope>NUCLEOTIDE SEQUENCE [LARGE SCALE GENOMIC DNA]</scope>
    <source>
        <strain evidence="12 13">CCMP1205</strain>
    </source>
</reference>
<keyword evidence="3" id="KW-0813">Transport</keyword>
<evidence type="ECO:0000256" key="5">
    <source>
        <dbReference type="ARBA" id="ARBA00022741"/>
    </source>
</evidence>
<dbReference type="InterPro" id="IPR003593">
    <property type="entry name" value="AAA+_ATPase"/>
</dbReference>
<dbReference type="CDD" id="cd03263">
    <property type="entry name" value="ABC_subfamily_A"/>
    <property type="match status" value="2"/>
</dbReference>
<evidence type="ECO:0000259" key="11">
    <source>
        <dbReference type="PROSITE" id="PS50893"/>
    </source>
</evidence>
<feature type="transmembrane region" description="Helical" evidence="10">
    <location>
        <begin position="1342"/>
        <end position="1365"/>
    </location>
</feature>
<comment type="subcellular location">
    <subcellularLocation>
        <location evidence="1">Membrane</location>
        <topology evidence="1">Multi-pass membrane protein</topology>
    </subcellularLocation>
</comment>
<feature type="region of interest" description="Disordered" evidence="9">
    <location>
        <begin position="1"/>
        <end position="25"/>
    </location>
</feature>
<dbReference type="STRING" id="1764295.A0A5B8MIZ0"/>
<dbReference type="EMBL" id="CP031037">
    <property type="protein sequence ID" value="QDZ20369.1"/>
    <property type="molecule type" value="Genomic_DNA"/>
</dbReference>
<feature type="transmembrane region" description="Helical" evidence="10">
    <location>
        <begin position="549"/>
        <end position="573"/>
    </location>
</feature>
<keyword evidence="12" id="KW-0378">Hydrolase</keyword>
<evidence type="ECO:0000313" key="12">
    <source>
        <dbReference type="EMBL" id="QDZ20369.1"/>
    </source>
</evidence>
<evidence type="ECO:0000256" key="3">
    <source>
        <dbReference type="ARBA" id="ARBA00022448"/>
    </source>
</evidence>
<feature type="transmembrane region" description="Helical" evidence="10">
    <location>
        <begin position="1457"/>
        <end position="1478"/>
    </location>
</feature>
<dbReference type="GO" id="GO:0140359">
    <property type="term" value="F:ABC-type transporter activity"/>
    <property type="evidence" value="ECO:0007669"/>
    <property type="project" value="InterPro"/>
</dbReference>
<dbReference type="PROSITE" id="PS50893">
    <property type="entry name" value="ABC_TRANSPORTER_2"/>
    <property type="match status" value="2"/>
</dbReference>
<keyword evidence="4 10" id="KW-0812">Transmembrane</keyword>
<dbReference type="InterPro" id="IPR017871">
    <property type="entry name" value="ABC_transporter-like_CS"/>
</dbReference>
<evidence type="ECO:0000256" key="8">
    <source>
        <dbReference type="ARBA" id="ARBA00023136"/>
    </source>
</evidence>
<feature type="domain" description="ABC transporter" evidence="11">
    <location>
        <begin position="650"/>
        <end position="889"/>
    </location>
</feature>
<dbReference type="InterPro" id="IPR027417">
    <property type="entry name" value="P-loop_NTPase"/>
</dbReference>
<dbReference type="InterPro" id="IPR003439">
    <property type="entry name" value="ABC_transporter-like_ATP-bd"/>
</dbReference>
<evidence type="ECO:0000256" key="4">
    <source>
        <dbReference type="ARBA" id="ARBA00022692"/>
    </source>
</evidence>
<dbReference type="InterPro" id="IPR026082">
    <property type="entry name" value="ABCA"/>
</dbReference>